<dbReference type="GO" id="GO:0005886">
    <property type="term" value="C:plasma membrane"/>
    <property type="evidence" value="ECO:0007669"/>
    <property type="project" value="UniProtKB-SubCell"/>
</dbReference>
<evidence type="ECO:0000313" key="16">
    <source>
        <dbReference type="Proteomes" id="UP000186905"/>
    </source>
</evidence>
<dbReference type="PROSITE" id="PS50192">
    <property type="entry name" value="T_SNARE"/>
    <property type="match status" value="1"/>
</dbReference>
<evidence type="ECO:0000256" key="2">
    <source>
        <dbReference type="ARBA" id="ARBA00022475"/>
    </source>
</evidence>
<dbReference type="InterPro" id="IPR000727">
    <property type="entry name" value="T_SNARE_dom"/>
</dbReference>
<evidence type="ECO:0000256" key="1">
    <source>
        <dbReference type="ARBA" id="ARBA00004429"/>
    </source>
</evidence>
<feature type="coiled-coil region" evidence="10">
    <location>
        <begin position="294"/>
        <end position="321"/>
    </location>
</feature>
<dbReference type="FunFam" id="1.10.287.950:FF:000001">
    <property type="entry name" value="Methyl-accepting chemotaxis sensory transducer"/>
    <property type="match status" value="1"/>
</dbReference>
<dbReference type="STRING" id="1903952.BIT28_15245"/>
<dbReference type="SMART" id="SM00283">
    <property type="entry name" value="MA"/>
    <property type="match status" value="1"/>
</dbReference>
<evidence type="ECO:0000256" key="7">
    <source>
        <dbReference type="ARBA" id="ARBA00023224"/>
    </source>
</evidence>
<dbReference type="PROSITE" id="PS50885">
    <property type="entry name" value="HAMP"/>
    <property type="match status" value="1"/>
</dbReference>
<evidence type="ECO:0000256" key="3">
    <source>
        <dbReference type="ARBA" id="ARBA00022519"/>
    </source>
</evidence>
<proteinExistence type="inferred from homology"/>
<dbReference type="SUPFAM" id="SSF58104">
    <property type="entry name" value="Methyl-accepting chemotaxis protein (MCP) signaling domain"/>
    <property type="match status" value="1"/>
</dbReference>
<keyword evidence="2" id="KW-1003">Cell membrane</keyword>
<evidence type="ECO:0000259" key="12">
    <source>
        <dbReference type="PROSITE" id="PS50111"/>
    </source>
</evidence>
<dbReference type="GO" id="GO:0004888">
    <property type="term" value="F:transmembrane signaling receptor activity"/>
    <property type="evidence" value="ECO:0007669"/>
    <property type="project" value="InterPro"/>
</dbReference>
<keyword evidence="16" id="KW-1185">Reference proteome</keyword>
<dbReference type="GO" id="GO:0006935">
    <property type="term" value="P:chemotaxis"/>
    <property type="evidence" value="ECO:0007669"/>
    <property type="project" value="InterPro"/>
</dbReference>
<evidence type="ECO:0000256" key="11">
    <source>
        <dbReference type="SAM" id="Phobius"/>
    </source>
</evidence>
<evidence type="ECO:0000313" key="15">
    <source>
        <dbReference type="EMBL" id="OLQ70772.1"/>
    </source>
</evidence>
<comment type="subcellular location">
    <subcellularLocation>
        <location evidence="1">Cell inner membrane</location>
        <topology evidence="1">Multi-pass membrane protein</topology>
    </subcellularLocation>
</comment>
<keyword evidence="5 11" id="KW-1133">Transmembrane helix</keyword>
<evidence type="ECO:0000256" key="4">
    <source>
        <dbReference type="ARBA" id="ARBA00022692"/>
    </source>
</evidence>
<dbReference type="Pfam" id="PF00015">
    <property type="entry name" value="MCPsignal"/>
    <property type="match status" value="1"/>
</dbReference>
<dbReference type="Proteomes" id="UP000186905">
    <property type="component" value="Unassembled WGS sequence"/>
</dbReference>
<dbReference type="Gene3D" id="3.30.450.20">
    <property type="entry name" value="PAS domain"/>
    <property type="match status" value="1"/>
</dbReference>
<reference evidence="15 16" key="1">
    <citation type="submission" date="2016-09" db="EMBL/GenBank/DDBJ databases">
        <title>Photobacterium proteolyticum sp. nov. a protease producing bacterium isolated from ocean sediments of Laizhou Bay.</title>
        <authorList>
            <person name="Li Y."/>
        </authorList>
    </citation>
    <scope>NUCLEOTIDE SEQUENCE [LARGE SCALE GENOMIC DNA]</scope>
    <source>
        <strain evidence="15 16">13-12</strain>
    </source>
</reference>
<protein>
    <submittedName>
        <fullName evidence="15">Chemotaxis protein</fullName>
    </submittedName>
</protein>
<gene>
    <name evidence="15" type="ORF">BIT28_15245</name>
</gene>
<feature type="domain" description="Methyl-accepting transducer" evidence="12">
    <location>
        <begin position="279"/>
        <end position="515"/>
    </location>
</feature>
<evidence type="ECO:0000259" key="14">
    <source>
        <dbReference type="PROSITE" id="PS50885"/>
    </source>
</evidence>
<dbReference type="Gene3D" id="1.10.287.950">
    <property type="entry name" value="Methyl-accepting chemotaxis protein"/>
    <property type="match status" value="1"/>
</dbReference>
<dbReference type="PANTHER" id="PTHR32089:SF112">
    <property type="entry name" value="LYSOZYME-LIKE PROTEIN-RELATED"/>
    <property type="match status" value="1"/>
</dbReference>
<keyword evidence="4 11" id="KW-0812">Transmembrane</keyword>
<organism evidence="15 16">
    <name type="scientific">Photobacterium proteolyticum</name>
    <dbReference type="NCBI Taxonomy" id="1903952"/>
    <lineage>
        <taxon>Bacteria</taxon>
        <taxon>Pseudomonadati</taxon>
        <taxon>Pseudomonadota</taxon>
        <taxon>Gammaproteobacteria</taxon>
        <taxon>Vibrionales</taxon>
        <taxon>Vibrionaceae</taxon>
        <taxon>Photobacterium</taxon>
    </lineage>
</organism>
<dbReference type="SMART" id="SM00304">
    <property type="entry name" value="HAMP"/>
    <property type="match status" value="1"/>
</dbReference>
<dbReference type="InterPro" id="IPR004090">
    <property type="entry name" value="Chemotax_Me-accpt_rcpt"/>
</dbReference>
<evidence type="ECO:0000256" key="5">
    <source>
        <dbReference type="ARBA" id="ARBA00022989"/>
    </source>
</evidence>
<dbReference type="CDD" id="cd06225">
    <property type="entry name" value="HAMP"/>
    <property type="match status" value="1"/>
</dbReference>
<keyword evidence="6 11" id="KW-0472">Membrane</keyword>
<dbReference type="CDD" id="cd11386">
    <property type="entry name" value="MCP_signal"/>
    <property type="match status" value="1"/>
</dbReference>
<dbReference type="AlphaFoldDB" id="A0A1Q9G8W5"/>
<dbReference type="PROSITE" id="PS50111">
    <property type="entry name" value="CHEMOTAXIS_TRANSDUC_2"/>
    <property type="match status" value="1"/>
</dbReference>
<comment type="similarity">
    <text evidence="8">Belongs to the methyl-accepting chemotaxis (MCP) protein family.</text>
</comment>
<evidence type="ECO:0000256" key="6">
    <source>
        <dbReference type="ARBA" id="ARBA00023136"/>
    </source>
</evidence>
<name>A0A1Q9G8W5_9GAMM</name>
<sequence length="552" mass="59827">MTIRNSVMKNKLSSVTIATRVWVILALFAIGLVTSTLINAAKTREHMRENYERGVATLVESAVGIVEHYHGLSVSGALTEPQAKEAALEAIAAMRFDNGNYIFVGDNQGVQLTSGVPSLVGKNTLGLKDPNGFSFVRELYVQGRNGGGFVDYVWTNSHDKEVLEPKTSYAVEFGPWQWLVGSGMNMEALQADIHRSEVVSMINAAIILAVLSLIVTFFIRSITSPLKRTVNAMEALSKGEGDLTQRLEEEGTRELIDLARHFNQFVCSIQSIMQNISVVGEQVSASAHQMSSSINTVDDNLNQQQNDVEQLAAAMTEMLATVEEVSRRTVEANDSSISAAKETQGSMEIINNNISEANLLAEDIGRASEVVDQLAADSRNVDTVLEVIRGIAEQTNLLALNAAIEAARAGEAGRGFAVVADEVRTLSQRTQESTLEIQNIVEKLQSGAENAVKVMSKGAEKAENASKISASAGEALNTINDEVQVIQDMSQHIATATEEQNLTVNDINRNVVSLKDMSMSVSQESTQMASASEELSQVSVDLMRMINRFKIG</sequence>
<evidence type="ECO:0000256" key="8">
    <source>
        <dbReference type="ARBA" id="ARBA00029447"/>
    </source>
</evidence>
<keyword evidence="10" id="KW-0175">Coiled coil</keyword>
<dbReference type="EMBL" id="MJIL01000096">
    <property type="protein sequence ID" value="OLQ70772.1"/>
    <property type="molecule type" value="Genomic_DNA"/>
</dbReference>
<dbReference type="PANTHER" id="PTHR32089">
    <property type="entry name" value="METHYL-ACCEPTING CHEMOTAXIS PROTEIN MCPB"/>
    <property type="match status" value="1"/>
</dbReference>
<feature type="domain" description="T-SNARE coiled-coil homology" evidence="13">
    <location>
        <begin position="466"/>
        <end position="528"/>
    </location>
</feature>
<evidence type="ECO:0000259" key="13">
    <source>
        <dbReference type="PROSITE" id="PS50192"/>
    </source>
</evidence>
<feature type="transmembrane region" description="Helical" evidence="11">
    <location>
        <begin position="198"/>
        <end position="219"/>
    </location>
</feature>
<keyword evidence="7 9" id="KW-0807">Transducer</keyword>
<dbReference type="PRINTS" id="PR00260">
    <property type="entry name" value="CHEMTRNSDUCR"/>
</dbReference>
<dbReference type="InterPro" id="IPR003660">
    <property type="entry name" value="HAMP_dom"/>
</dbReference>
<feature type="domain" description="HAMP" evidence="14">
    <location>
        <begin position="220"/>
        <end position="274"/>
    </location>
</feature>
<evidence type="ECO:0000256" key="9">
    <source>
        <dbReference type="PROSITE-ProRule" id="PRU00284"/>
    </source>
</evidence>
<keyword evidence="3" id="KW-0997">Cell inner membrane</keyword>
<dbReference type="Pfam" id="PF00672">
    <property type="entry name" value="HAMP"/>
    <property type="match status" value="1"/>
</dbReference>
<dbReference type="Pfam" id="PF17200">
    <property type="entry name" value="sCache_2"/>
    <property type="match status" value="1"/>
</dbReference>
<dbReference type="GO" id="GO:0007165">
    <property type="term" value="P:signal transduction"/>
    <property type="evidence" value="ECO:0007669"/>
    <property type="project" value="UniProtKB-KW"/>
</dbReference>
<accession>A0A1Q9G8W5</accession>
<evidence type="ECO:0000256" key="10">
    <source>
        <dbReference type="SAM" id="Coils"/>
    </source>
</evidence>
<dbReference type="InterPro" id="IPR004089">
    <property type="entry name" value="MCPsignal_dom"/>
</dbReference>
<comment type="caution">
    <text evidence="15">The sequence shown here is derived from an EMBL/GenBank/DDBJ whole genome shotgun (WGS) entry which is preliminary data.</text>
</comment>
<dbReference type="SMART" id="SM01049">
    <property type="entry name" value="Cache_2"/>
    <property type="match status" value="1"/>
</dbReference>
<dbReference type="InterPro" id="IPR033480">
    <property type="entry name" value="sCache_2"/>
</dbReference>